<protein>
    <submittedName>
        <fullName evidence="1">Uncharacterized protein</fullName>
    </submittedName>
</protein>
<dbReference type="OrthoDB" id="3419253at2"/>
<organism evidence="1 2">
    <name type="scientific">Saccharothrix syringae</name>
    <name type="common">Nocardiopsis syringae</name>
    <dbReference type="NCBI Taxonomy" id="103733"/>
    <lineage>
        <taxon>Bacteria</taxon>
        <taxon>Bacillati</taxon>
        <taxon>Actinomycetota</taxon>
        <taxon>Actinomycetes</taxon>
        <taxon>Pseudonocardiales</taxon>
        <taxon>Pseudonocardiaceae</taxon>
        <taxon>Saccharothrix</taxon>
    </lineage>
</organism>
<proteinExistence type="predicted"/>
<name>A0A5Q0H5E8_SACSY</name>
<evidence type="ECO:0000313" key="2">
    <source>
        <dbReference type="Proteomes" id="UP000325787"/>
    </source>
</evidence>
<dbReference type="AlphaFoldDB" id="A0A5Q0H5E8"/>
<accession>A0A5Q0H5E8</accession>
<dbReference type="KEGG" id="ssyi:EKG83_32130"/>
<evidence type="ECO:0000313" key="1">
    <source>
        <dbReference type="EMBL" id="QFZ21416.1"/>
    </source>
</evidence>
<gene>
    <name evidence="1" type="ORF">EKG83_32130</name>
</gene>
<dbReference type="Proteomes" id="UP000325787">
    <property type="component" value="Chromosome"/>
</dbReference>
<dbReference type="EMBL" id="CP034550">
    <property type="protein sequence ID" value="QFZ21416.1"/>
    <property type="molecule type" value="Genomic_DNA"/>
</dbReference>
<sequence length="262" mass="29388">MTEPAVRIYDIMACDVHWDFAGSDLPREQHKFLVSFYPTGDVPTPELIDRIVARGPGGREVEIANQPFTQANLNGHIHDAALGTYWYMHNIPTGYLPEGEYTIEVTAKDGTVTSRSRYQRAAPTRALVPVYRENRDRILDAFTPSRSREPGPGTRLDAFRCAWATLRDFAGPAADAYYVFRLARGGTLREFDTQKLTWWDNIYVDAARSGDRTNGLNRGEVTVGTPLEPGTSYGYFVEITDGNVQGDANLCIFQPHQFFTTP</sequence>
<keyword evidence="2" id="KW-1185">Reference proteome</keyword>
<dbReference type="RefSeq" id="WP_033435657.1">
    <property type="nucleotide sequence ID" value="NZ_CP034550.1"/>
</dbReference>
<reference evidence="2" key="1">
    <citation type="journal article" date="2021" name="Curr. Microbiol.">
        <title>Complete genome of nocamycin-producing strain Saccharothrix syringae NRRL B-16468 reveals the biosynthetic potential for secondary metabolites.</title>
        <authorList>
            <person name="Mo X."/>
            <person name="Yang S."/>
        </authorList>
    </citation>
    <scope>NUCLEOTIDE SEQUENCE [LARGE SCALE GENOMIC DNA]</scope>
    <source>
        <strain evidence="2">ATCC 51364 / DSM 43886 / JCM 6844 / KCTC 9398 / NBRC 14523 / NRRL B-16468 / INA 2240</strain>
    </source>
</reference>